<evidence type="ECO:0000256" key="1">
    <source>
        <dbReference type="ARBA" id="ARBA00005964"/>
    </source>
</evidence>
<reference evidence="5 6" key="1">
    <citation type="submission" date="2024-02" db="EMBL/GenBank/DDBJ databases">
        <title>Chromosome-scale genome assembly of the rough periwinkle Littorina saxatilis.</title>
        <authorList>
            <person name="De Jode A."/>
            <person name="Faria R."/>
            <person name="Formenti G."/>
            <person name="Sims Y."/>
            <person name="Smith T.P."/>
            <person name="Tracey A."/>
            <person name="Wood J.M.D."/>
            <person name="Zagrodzka Z.B."/>
            <person name="Johannesson K."/>
            <person name="Butlin R.K."/>
            <person name="Leder E.H."/>
        </authorList>
    </citation>
    <scope>NUCLEOTIDE SEQUENCE [LARGE SCALE GENOMIC DNA]</scope>
    <source>
        <strain evidence="5">Snail1</strain>
        <tissue evidence="5">Muscle</tissue>
    </source>
</reference>
<gene>
    <name evidence="5" type="ORF">V1264_018564</name>
</gene>
<dbReference type="PROSITE" id="PS00122">
    <property type="entry name" value="CARBOXYLESTERASE_B_1"/>
    <property type="match status" value="1"/>
</dbReference>
<dbReference type="EC" id="3.1.1.-" evidence="3"/>
<dbReference type="InterPro" id="IPR050309">
    <property type="entry name" value="Type-B_Carboxylest/Lipase"/>
</dbReference>
<dbReference type="SUPFAM" id="SSF53474">
    <property type="entry name" value="alpha/beta-Hydrolases"/>
    <property type="match status" value="1"/>
</dbReference>
<dbReference type="EMBL" id="JBAMIC010000008">
    <property type="protein sequence ID" value="KAK7103716.1"/>
    <property type="molecule type" value="Genomic_DNA"/>
</dbReference>
<evidence type="ECO:0000256" key="2">
    <source>
        <dbReference type="ARBA" id="ARBA00022801"/>
    </source>
</evidence>
<dbReference type="PANTHER" id="PTHR11559">
    <property type="entry name" value="CARBOXYLESTERASE"/>
    <property type="match status" value="1"/>
</dbReference>
<dbReference type="InterPro" id="IPR029058">
    <property type="entry name" value="AB_hydrolase_fold"/>
</dbReference>
<accession>A0AAN9BEN9</accession>
<keyword evidence="2 3" id="KW-0378">Hydrolase</keyword>
<evidence type="ECO:0000313" key="5">
    <source>
        <dbReference type="EMBL" id="KAK7103716.1"/>
    </source>
</evidence>
<proteinExistence type="inferred from homology"/>
<comment type="caution">
    <text evidence="5">The sequence shown here is derived from an EMBL/GenBank/DDBJ whole genome shotgun (WGS) entry which is preliminary data.</text>
</comment>
<dbReference type="Gene3D" id="3.40.50.1820">
    <property type="entry name" value="alpha/beta hydrolase"/>
    <property type="match status" value="1"/>
</dbReference>
<keyword evidence="6" id="KW-1185">Reference proteome</keyword>
<dbReference type="GO" id="GO:0016787">
    <property type="term" value="F:hydrolase activity"/>
    <property type="evidence" value="ECO:0007669"/>
    <property type="project" value="UniProtKB-KW"/>
</dbReference>
<evidence type="ECO:0000259" key="4">
    <source>
        <dbReference type="Pfam" id="PF00135"/>
    </source>
</evidence>
<dbReference type="AlphaFoldDB" id="A0AAN9BEN9"/>
<keyword evidence="3" id="KW-0732">Signal</keyword>
<comment type="similarity">
    <text evidence="1 3">Belongs to the type-B carboxylesterase/lipase family.</text>
</comment>
<dbReference type="InterPro" id="IPR002018">
    <property type="entry name" value="CarbesteraseB"/>
</dbReference>
<feature type="chain" id="PRO_5042669949" description="Carboxylic ester hydrolase" evidence="3">
    <location>
        <begin position="24"/>
        <end position="493"/>
    </location>
</feature>
<dbReference type="InterPro" id="IPR019826">
    <property type="entry name" value="Carboxylesterase_B_AS"/>
</dbReference>
<dbReference type="Proteomes" id="UP001374579">
    <property type="component" value="Unassembled WGS sequence"/>
</dbReference>
<sequence length="493" mass="54938">MPHLQVVVALLVAVQAAITIASAVPVIQAPWGTIQGLEVEGDAGRKMNGYLGIRYALPPVGKLRWEKPQPHPGPGEGKVFVADTEIPACMQFRPGLIESTREMGEDCLMLNVYVPTGAQNSASLYPVMFFIHGGGLTMGDTTFYRPSKFVVDAKVIMVTVQYRLGSFGFFYSGDGVLPGNQGFWDQNLALRWVKDNIRAFGGDPDLITVFGESAGSWSTGVQMMSPHSKGLMKRAILQSGAPHILSISKFYPQNKVLEWTAEQFGCQRETTAELVKCFRNVPAEEFFNKTMHLSIDAPAGSFFVPVIDGEFIPRALTELIMDEQYVQENGIGDIDVIMGFNNREGALAELMLLFFQQPKENLNTPQFFRFCMDMCFFYLGLTSNEVLKKSVEFFYRGADLDTNQTMSADTVADMYGDCLMNAPIFEWTHYLAASPLTSHRYLYILDHPFAFNAQSVYPGSHHGDVVLLEFDNEREFEDDFLVKKDEQNLTGGG</sequence>
<evidence type="ECO:0000256" key="3">
    <source>
        <dbReference type="RuleBase" id="RU361235"/>
    </source>
</evidence>
<feature type="signal peptide" evidence="3">
    <location>
        <begin position="1"/>
        <end position="23"/>
    </location>
</feature>
<organism evidence="5 6">
    <name type="scientific">Littorina saxatilis</name>
    <dbReference type="NCBI Taxonomy" id="31220"/>
    <lineage>
        <taxon>Eukaryota</taxon>
        <taxon>Metazoa</taxon>
        <taxon>Spiralia</taxon>
        <taxon>Lophotrochozoa</taxon>
        <taxon>Mollusca</taxon>
        <taxon>Gastropoda</taxon>
        <taxon>Caenogastropoda</taxon>
        <taxon>Littorinimorpha</taxon>
        <taxon>Littorinoidea</taxon>
        <taxon>Littorinidae</taxon>
        <taxon>Littorina</taxon>
    </lineage>
</organism>
<feature type="domain" description="Carboxylesterase type B" evidence="4">
    <location>
        <begin position="25"/>
        <end position="482"/>
    </location>
</feature>
<name>A0AAN9BEN9_9CAEN</name>
<dbReference type="Pfam" id="PF00135">
    <property type="entry name" value="COesterase"/>
    <property type="match status" value="1"/>
</dbReference>
<protein>
    <recommendedName>
        <fullName evidence="3">Carboxylic ester hydrolase</fullName>
        <ecNumber evidence="3">3.1.1.-</ecNumber>
    </recommendedName>
</protein>
<evidence type="ECO:0000313" key="6">
    <source>
        <dbReference type="Proteomes" id="UP001374579"/>
    </source>
</evidence>